<protein>
    <submittedName>
        <fullName evidence="2">Uncharacterized protein</fullName>
    </submittedName>
</protein>
<gene>
    <name evidence="2" type="ORF">AVDCRST_MAG05-3045</name>
</gene>
<feature type="compositionally biased region" description="Basic and acidic residues" evidence="1">
    <location>
        <begin position="1"/>
        <end position="11"/>
    </location>
</feature>
<sequence>GPPGGRRELAADRAQSGSGALAGCSHHPGHL</sequence>
<reference evidence="2" key="1">
    <citation type="submission" date="2020-02" db="EMBL/GenBank/DDBJ databases">
        <authorList>
            <person name="Meier V. D."/>
        </authorList>
    </citation>
    <scope>NUCLEOTIDE SEQUENCE</scope>
    <source>
        <strain evidence="2">AVDCRST_MAG05</strain>
    </source>
</reference>
<dbReference type="EMBL" id="CADCVM010000339">
    <property type="protein sequence ID" value="CAA9511385.1"/>
    <property type="molecule type" value="Genomic_DNA"/>
</dbReference>
<accession>A0A6J4T1L0</accession>
<dbReference type="AlphaFoldDB" id="A0A6J4T1L0"/>
<name>A0A6J4T1L0_9ACTN</name>
<evidence type="ECO:0000256" key="1">
    <source>
        <dbReference type="SAM" id="MobiDB-lite"/>
    </source>
</evidence>
<feature type="non-terminal residue" evidence="2">
    <location>
        <position position="31"/>
    </location>
</feature>
<proteinExistence type="predicted"/>
<feature type="region of interest" description="Disordered" evidence="1">
    <location>
        <begin position="1"/>
        <end position="31"/>
    </location>
</feature>
<feature type="non-terminal residue" evidence="2">
    <location>
        <position position="1"/>
    </location>
</feature>
<evidence type="ECO:0000313" key="2">
    <source>
        <dbReference type="EMBL" id="CAA9511385.1"/>
    </source>
</evidence>
<organism evidence="2">
    <name type="scientific">uncultured Rubrobacteraceae bacterium</name>
    <dbReference type="NCBI Taxonomy" id="349277"/>
    <lineage>
        <taxon>Bacteria</taxon>
        <taxon>Bacillati</taxon>
        <taxon>Actinomycetota</taxon>
        <taxon>Rubrobacteria</taxon>
        <taxon>Rubrobacterales</taxon>
        <taxon>Rubrobacteraceae</taxon>
        <taxon>environmental samples</taxon>
    </lineage>
</organism>